<sequence length="181" mass="18492">MPAAAAFSVEAAAEPAARPLAAAQPGGGSGSSFGRLPSPVGLVVGDSAEALLANMDGVGKVLTSQIIVNRGALTERDPSYLVDRLTAALKGRFPDIRLANSVAASAQAGNRSTIVLDVRTALGQVSGQTTTVEINLSAFDASRKPRARVSGRGSAVIPYPAFNYGFQPATDQAIAEIESKL</sequence>
<name>A0A512J850_9HYPH</name>
<evidence type="ECO:0000313" key="2">
    <source>
        <dbReference type="EMBL" id="GLS65154.1"/>
    </source>
</evidence>
<protein>
    <submittedName>
        <fullName evidence="1">Uncharacterized protein</fullName>
    </submittedName>
</protein>
<dbReference type="Proteomes" id="UP000321960">
    <property type="component" value="Unassembled WGS sequence"/>
</dbReference>
<evidence type="ECO:0000313" key="4">
    <source>
        <dbReference type="Proteomes" id="UP001156856"/>
    </source>
</evidence>
<evidence type="ECO:0000313" key="3">
    <source>
        <dbReference type="Proteomes" id="UP000321960"/>
    </source>
</evidence>
<comment type="caution">
    <text evidence="1">The sequence shown here is derived from an EMBL/GenBank/DDBJ whole genome shotgun (WGS) entry which is preliminary data.</text>
</comment>
<keyword evidence="4" id="KW-1185">Reference proteome</keyword>
<dbReference type="Proteomes" id="UP001156856">
    <property type="component" value="Unassembled WGS sequence"/>
</dbReference>
<organism evidence="1 3">
    <name type="scientific">Methylobacterium oxalidis</name>
    <dbReference type="NCBI Taxonomy" id="944322"/>
    <lineage>
        <taxon>Bacteria</taxon>
        <taxon>Pseudomonadati</taxon>
        <taxon>Pseudomonadota</taxon>
        <taxon>Alphaproteobacteria</taxon>
        <taxon>Hyphomicrobiales</taxon>
        <taxon>Methylobacteriaceae</taxon>
        <taxon>Methylobacterium</taxon>
    </lineage>
</organism>
<dbReference type="EMBL" id="BSPK01000064">
    <property type="protein sequence ID" value="GLS65154.1"/>
    <property type="molecule type" value="Genomic_DNA"/>
</dbReference>
<gene>
    <name evidence="2" type="ORF">GCM10007888_35360</name>
    <name evidence="1" type="ORF">MOX02_41730</name>
</gene>
<reference evidence="2" key="4">
    <citation type="submission" date="2023-01" db="EMBL/GenBank/DDBJ databases">
        <title>Draft genome sequence of Methylobacterium oxalidis strain NBRC 107715.</title>
        <authorList>
            <person name="Sun Q."/>
            <person name="Mori K."/>
        </authorList>
    </citation>
    <scope>NUCLEOTIDE SEQUENCE</scope>
    <source>
        <strain evidence="2">NBRC 107715</strain>
    </source>
</reference>
<reference evidence="2" key="1">
    <citation type="journal article" date="2014" name="Int. J. Syst. Evol. Microbiol.">
        <title>Complete genome of a new Firmicutes species belonging to the dominant human colonic microbiota ('Ruminococcus bicirculans') reveals two chromosomes and a selective capacity to utilize plant glucans.</title>
        <authorList>
            <consortium name="NISC Comparative Sequencing Program"/>
            <person name="Wegmann U."/>
            <person name="Louis P."/>
            <person name="Goesmann A."/>
            <person name="Henrissat B."/>
            <person name="Duncan S.H."/>
            <person name="Flint H.J."/>
        </authorList>
    </citation>
    <scope>NUCLEOTIDE SEQUENCE</scope>
    <source>
        <strain evidence="2">NBRC 107715</strain>
    </source>
</reference>
<dbReference type="AlphaFoldDB" id="A0A512J850"/>
<dbReference type="EMBL" id="BJZU01000092">
    <property type="protein sequence ID" value="GEP06135.1"/>
    <property type="molecule type" value="Genomic_DNA"/>
</dbReference>
<reference evidence="1 3" key="3">
    <citation type="submission" date="2019-07" db="EMBL/GenBank/DDBJ databases">
        <title>Whole genome shotgun sequence of Methylobacterium oxalidis NBRC 107715.</title>
        <authorList>
            <person name="Hosoyama A."/>
            <person name="Uohara A."/>
            <person name="Ohji S."/>
            <person name="Ichikawa N."/>
        </authorList>
    </citation>
    <scope>NUCLEOTIDE SEQUENCE [LARGE SCALE GENOMIC DNA]</scope>
    <source>
        <strain evidence="1 3">NBRC 107715</strain>
    </source>
</reference>
<reference evidence="4" key="2">
    <citation type="journal article" date="2019" name="Int. J. Syst. Evol. Microbiol.">
        <title>The Global Catalogue of Microorganisms (GCM) 10K type strain sequencing project: providing services to taxonomists for standard genome sequencing and annotation.</title>
        <authorList>
            <consortium name="The Broad Institute Genomics Platform"/>
            <consortium name="The Broad Institute Genome Sequencing Center for Infectious Disease"/>
            <person name="Wu L."/>
            <person name="Ma J."/>
        </authorList>
    </citation>
    <scope>NUCLEOTIDE SEQUENCE [LARGE SCALE GENOMIC DNA]</scope>
    <source>
        <strain evidence="4">NBRC 107715</strain>
    </source>
</reference>
<proteinExistence type="predicted"/>
<evidence type="ECO:0000313" key="1">
    <source>
        <dbReference type="EMBL" id="GEP06135.1"/>
    </source>
</evidence>
<accession>A0A512J850</accession>